<protein>
    <submittedName>
        <fullName evidence="7">Alpha/beta hydrolase</fullName>
    </submittedName>
</protein>
<keyword evidence="3" id="KW-0443">Lipid metabolism</keyword>
<sequence length="417" mass="42915">MGAVAAAAVLGALGASQIPAVAAAAPAAKTTPAKTTPAKTAPAKTAPAKTTPAAKAPAGAAAPEVPAPTVRQAIGEKTLRLVDEARTDPWKPSAGKRELMVSVWYPARSGRGATAPYVSPALSEALYGNAKLSTVRTHAVADAAPAAGGARPLVVLSPGFGQSRTSLTSVAEELASRGYVVAGVDHTYEAAVEFPGGRIEQCAICGPEQRDNAAVVRNRAKDLRFVLDRLTADSPAVPGLRIDRSRIGVAGHSIGGASAVEAAGQDARVAAAADMDGDFFTEPPADGVKKPVLLLGAARAGDLGGAMDTWSPAWKRMTGWKRWLDVAKGGHMTFTDMHWLADQVGLPEGVPPEDAAGAFGTLSSDRANALTRAYLVAFFDKQLRNAPGKLLDGPSAEFPEVAFLKREEGGGLVRKNP</sequence>
<dbReference type="SUPFAM" id="SSF53474">
    <property type="entry name" value="alpha/beta-Hydrolases"/>
    <property type="match status" value="1"/>
</dbReference>
<evidence type="ECO:0000259" key="6">
    <source>
        <dbReference type="Pfam" id="PF12740"/>
    </source>
</evidence>
<feature type="region of interest" description="Disordered" evidence="4">
    <location>
        <begin position="27"/>
        <end position="72"/>
    </location>
</feature>
<dbReference type="EMBL" id="VOKX01000010">
    <property type="protein sequence ID" value="KAB7849194.1"/>
    <property type="molecule type" value="Genomic_DNA"/>
</dbReference>
<dbReference type="Proteomes" id="UP000327000">
    <property type="component" value="Unassembled WGS sequence"/>
</dbReference>
<evidence type="ECO:0000256" key="5">
    <source>
        <dbReference type="SAM" id="SignalP"/>
    </source>
</evidence>
<dbReference type="GO" id="GO:0016042">
    <property type="term" value="P:lipid catabolic process"/>
    <property type="evidence" value="ECO:0007669"/>
    <property type="project" value="UniProtKB-KW"/>
</dbReference>
<feature type="compositionally biased region" description="Low complexity" evidence="4">
    <location>
        <begin position="27"/>
        <end position="70"/>
    </location>
</feature>
<dbReference type="InterPro" id="IPR041127">
    <property type="entry name" value="PET_hydrolase/cutinase-like"/>
</dbReference>
<dbReference type="Gene3D" id="3.40.50.1820">
    <property type="entry name" value="alpha/beta hydrolase"/>
    <property type="match status" value="1"/>
</dbReference>
<accession>A0A5N5WDA2</accession>
<evidence type="ECO:0000313" key="8">
    <source>
        <dbReference type="Proteomes" id="UP000327000"/>
    </source>
</evidence>
<evidence type="ECO:0000256" key="3">
    <source>
        <dbReference type="ARBA" id="ARBA00023098"/>
    </source>
</evidence>
<keyword evidence="1 7" id="KW-0378">Hydrolase</keyword>
<comment type="caution">
    <text evidence="7">The sequence shown here is derived from an EMBL/GenBank/DDBJ whole genome shotgun (WGS) entry which is preliminary data.</text>
</comment>
<keyword evidence="2" id="KW-0442">Lipid degradation</keyword>
<keyword evidence="8" id="KW-1185">Reference proteome</keyword>
<dbReference type="OrthoDB" id="569821at2"/>
<dbReference type="Pfam" id="PF12740">
    <property type="entry name" value="PETase"/>
    <property type="match status" value="1"/>
</dbReference>
<dbReference type="InterPro" id="IPR029058">
    <property type="entry name" value="AB_hydrolase_fold"/>
</dbReference>
<proteinExistence type="predicted"/>
<evidence type="ECO:0000313" key="7">
    <source>
        <dbReference type="EMBL" id="KAB7849194.1"/>
    </source>
</evidence>
<dbReference type="RefSeq" id="WP_152262859.1">
    <property type="nucleotide sequence ID" value="NZ_VOKX01000010.1"/>
</dbReference>
<feature type="chain" id="PRO_5038488900" evidence="5">
    <location>
        <begin position="23"/>
        <end position="417"/>
    </location>
</feature>
<dbReference type="AlphaFoldDB" id="A0A5N5WDA2"/>
<evidence type="ECO:0000256" key="4">
    <source>
        <dbReference type="SAM" id="MobiDB-lite"/>
    </source>
</evidence>
<name>A0A5N5WDA2_STRMB</name>
<feature type="domain" description="PET hydrolase/cutinase-like" evidence="6">
    <location>
        <begin position="148"/>
        <end position="334"/>
    </location>
</feature>
<organism evidence="7 8">
    <name type="scientific">Streptomyces mobaraensis</name>
    <name type="common">Streptoverticillium mobaraense</name>
    <dbReference type="NCBI Taxonomy" id="35621"/>
    <lineage>
        <taxon>Bacteria</taxon>
        <taxon>Bacillati</taxon>
        <taxon>Actinomycetota</taxon>
        <taxon>Actinomycetes</taxon>
        <taxon>Kitasatosporales</taxon>
        <taxon>Streptomycetaceae</taxon>
        <taxon>Streptomyces</taxon>
    </lineage>
</organism>
<dbReference type="GO" id="GO:0003847">
    <property type="term" value="F:1-alkyl-2-acetylglycerophosphocholine esterase activity"/>
    <property type="evidence" value="ECO:0007669"/>
    <property type="project" value="TreeGrafter"/>
</dbReference>
<evidence type="ECO:0000256" key="2">
    <source>
        <dbReference type="ARBA" id="ARBA00022963"/>
    </source>
</evidence>
<gene>
    <name evidence="7" type="ORF">FRZ00_07140</name>
</gene>
<reference evidence="7 8" key="1">
    <citation type="journal article" date="2019" name="Microb. Cell Fact.">
        <title>Exploring novel herbicidin analogues by transcriptional regulator overexpression and MS/MS molecular networking.</title>
        <authorList>
            <person name="Shi Y."/>
            <person name="Gu R."/>
            <person name="Li Y."/>
            <person name="Wang X."/>
            <person name="Ren W."/>
            <person name="Li X."/>
            <person name="Wang L."/>
            <person name="Xie Y."/>
            <person name="Hong B."/>
        </authorList>
    </citation>
    <scope>NUCLEOTIDE SEQUENCE [LARGE SCALE GENOMIC DNA]</scope>
    <source>
        <strain evidence="7 8">US-43</strain>
    </source>
</reference>
<feature type="signal peptide" evidence="5">
    <location>
        <begin position="1"/>
        <end position="22"/>
    </location>
</feature>
<keyword evidence="5" id="KW-0732">Signal</keyword>
<evidence type="ECO:0000256" key="1">
    <source>
        <dbReference type="ARBA" id="ARBA00022801"/>
    </source>
</evidence>
<dbReference type="PANTHER" id="PTHR10272">
    <property type="entry name" value="PLATELET-ACTIVATING FACTOR ACETYLHYDROLASE"/>
    <property type="match status" value="1"/>
</dbReference>
<dbReference type="PANTHER" id="PTHR10272:SF0">
    <property type="entry name" value="PLATELET-ACTIVATING FACTOR ACETYLHYDROLASE"/>
    <property type="match status" value="1"/>
</dbReference>